<protein>
    <submittedName>
        <fullName evidence="1">Uncharacterized protein</fullName>
    </submittedName>
</protein>
<dbReference type="EMBL" id="BK068103">
    <property type="protein sequence ID" value="DBA55723.1"/>
    <property type="molecule type" value="Genomic_DNA"/>
</dbReference>
<organism evidence="1">
    <name type="scientific">Porphyromonas phage phage022a_WW2931</name>
    <dbReference type="NCBI Taxonomy" id="3154112"/>
    <lineage>
        <taxon>Viruses</taxon>
        <taxon>Duplodnaviria</taxon>
        <taxon>Heunggongvirae</taxon>
        <taxon>Uroviricota</taxon>
        <taxon>Caudoviricetes</taxon>
        <taxon>Nixviridae</taxon>
        <taxon>Schifferlevirus</taxon>
        <taxon>Schifferlevirus pging00O</taxon>
    </lineage>
</organism>
<name>A0AAT9JDB0_9CAUD</name>
<reference evidence="1" key="2">
    <citation type="submission" date="2024-05" db="EMBL/GenBank/DDBJ databases">
        <authorList>
            <person name="Matrishin C.B."/>
            <person name="Kauffman K.M."/>
        </authorList>
    </citation>
    <scope>NUCLEOTIDE SEQUENCE</scope>
</reference>
<accession>A0AAT9JDB0</accession>
<proteinExistence type="predicted"/>
<reference evidence="1" key="1">
    <citation type="journal article" date="2023" name="Microbiome">
        <title>Phages are unrecognized players in the ecology of the oral pathogen Porphyromonas gingivalis.</title>
        <authorList>
            <person name="Matrishin C.B."/>
            <person name="Haase E.M."/>
            <person name="Dewhirst F.E."/>
            <person name="Mark Welch J.L."/>
            <person name="Miranda-Sanchez F."/>
            <person name="Chen T."/>
            <person name="MacFarland D.C."/>
            <person name="Kauffman K.M."/>
        </authorList>
    </citation>
    <scope>NUCLEOTIDE SEQUENCE</scope>
</reference>
<evidence type="ECO:0000313" key="1">
    <source>
        <dbReference type="EMBL" id="DBA55723.1"/>
    </source>
</evidence>
<sequence>MTSSLSSQPKVEGTLLTAEQVEEISSRIARSVKEQISKQLEKYIASSSVEVEKSK</sequence>